<dbReference type="Pfam" id="PF00593">
    <property type="entry name" value="TonB_dep_Rec_b-barrel"/>
    <property type="match status" value="1"/>
</dbReference>
<keyword evidence="8" id="KW-0406">Ion transport</keyword>
<evidence type="ECO:0000256" key="4">
    <source>
        <dbReference type="ARBA" id="ARBA00022496"/>
    </source>
</evidence>
<evidence type="ECO:0000259" key="17">
    <source>
        <dbReference type="Pfam" id="PF07715"/>
    </source>
</evidence>
<keyword evidence="10 12" id="KW-0472">Membrane</keyword>
<feature type="domain" description="TonB-dependent receptor plug" evidence="17">
    <location>
        <begin position="54"/>
        <end position="163"/>
    </location>
</feature>
<dbReference type="PANTHER" id="PTHR32552">
    <property type="entry name" value="FERRICHROME IRON RECEPTOR-RELATED"/>
    <property type="match status" value="1"/>
</dbReference>
<dbReference type="InterPro" id="IPR000531">
    <property type="entry name" value="Beta-barrel_TonB"/>
</dbReference>
<keyword evidence="18" id="KW-0675">Receptor</keyword>
<evidence type="ECO:0000256" key="13">
    <source>
        <dbReference type="PROSITE-ProRule" id="PRU10144"/>
    </source>
</evidence>
<evidence type="ECO:0000256" key="14">
    <source>
        <dbReference type="RuleBase" id="RU003357"/>
    </source>
</evidence>
<gene>
    <name evidence="18" type="ORF">GCM10009115_24790</name>
</gene>
<keyword evidence="5 12" id="KW-0812">Transmembrane</keyword>
<dbReference type="CDD" id="cd01347">
    <property type="entry name" value="ligand_gated_channel"/>
    <property type="match status" value="1"/>
</dbReference>
<keyword evidence="7" id="KW-0408">Iron</keyword>
<evidence type="ECO:0000313" key="18">
    <source>
        <dbReference type="EMBL" id="GAA0865593.1"/>
    </source>
</evidence>
<sequence>MRPFARSLRRAIYATSALSILAFTPAAFAQDEGASADAGDEEIIVTARRRDERLLDVPIAVSAFSGEALEARGALDITDISNITPNTTIETSRGTNSTLSAFIRGVGQQDPVPGFEAGVGLYLDDVYLNRPQAAVLDIYDVERIEVLRGPQGTLYGRNTIGGAIKYVTKPLPQDFSLKLRATYGTYDQAEGVLTVSAPIGDLLRVGGSVARLSRGGFGDNLNIPGVENYNKDVWAGRGTVEFGGYGAPVLIRLSGDYTRDKSDPRNGHRLIPGLLSGAPVLDDVYDTRAGLNAPKQDVEAWGFAMNVTAELSDALTLRSISAWRKDRSFTPIDFDSLPAVDVDVPAIYRNEQLSQEFQLLYDSDRLHGLVGFYYLDAKAYTKFDVLLATTGALLNLPGFGQKTIGDVRTDTWSVFGDFTFDVTDRLHLSAGGRYTVDNRKSFIFKQNQILGADPDFGGTGVLIGAPITNFNGKARFKKFTPRASISYDVHDDLMVYASYSKGFKGGGFDPRGSANVRAIDVNNDGVFAYDEIYNFFKFEPEEVDSYEVGIKGAALDGDLNFALTGFYADYKNVQIPGSVGVDANNDGIFESFSGVTTNAASATFKGIELETSARFAQDFAGAGSRMSFAGTLGYIDAQYDEFIGALGTDVSDITDIQNTPTWTASGTLGALVPVGDGDLNFSTTVSYRSKTQQFEYRSPYLDQKGYALWDASLVYNFGGDRYSIGVYGKNILDKQYKTSGYQFLATNPATGQPIIGGNGLPTPSLGREGVATVFYGNPRQVFVTGTVKF</sequence>
<evidence type="ECO:0000256" key="10">
    <source>
        <dbReference type="ARBA" id="ARBA00023136"/>
    </source>
</evidence>
<proteinExistence type="inferred from homology"/>
<keyword evidence="9 14" id="KW-0798">TonB box</keyword>
<evidence type="ECO:0000256" key="8">
    <source>
        <dbReference type="ARBA" id="ARBA00023065"/>
    </source>
</evidence>
<keyword evidence="4" id="KW-0410">Iron transport</keyword>
<comment type="similarity">
    <text evidence="12 14">Belongs to the TonB-dependent receptor family.</text>
</comment>
<evidence type="ECO:0000256" key="9">
    <source>
        <dbReference type="ARBA" id="ARBA00023077"/>
    </source>
</evidence>
<evidence type="ECO:0000256" key="12">
    <source>
        <dbReference type="PROSITE-ProRule" id="PRU01360"/>
    </source>
</evidence>
<dbReference type="InterPro" id="IPR036942">
    <property type="entry name" value="Beta-barrel_TonB_sf"/>
</dbReference>
<feature type="signal peptide" evidence="15">
    <location>
        <begin position="1"/>
        <end position="29"/>
    </location>
</feature>
<comment type="subcellular location">
    <subcellularLocation>
        <location evidence="1 12">Cell outer membrane</location>
        <topology evidence="1 12">Multi-pass membrane protein</topology>
    </subcellularLocation>
</comment>
<organism evidence="18 19">
    <name type="scientific">Sphingopyxis soli</name>
    <dbReference type="NCBI Taxonomy" id="592051"/>
    <lineage>
        <taxon>Bacteria</taxon>
        <taxon>Pseudomonadati</taxon>
        <taxon>Pseudomonadota</taxon>
        <taxon>Alphaproteobacteria</taxon>
        <taxon>Sphingomonadales</taxon>
        <taxon>Sphingomonadaceae</taxon>
        <taxon>Sphingopyxis</taxon>
    </lineage>
</organism>
<comment type="caution">
    <text evidence="18">The sequence shown here is derived from an EMBL/GenBank/DDBJ whole genome shotgun (WGS) entry which is preliminary data.</text>
</comment>
<dbReference type="InterPro" id="IPR012910">
    <property type="entry name" value="Plug_dom"/>
</dbReference>
<feature type="chain" id="PRO_5046257257" evidence="15">
    <location>
        <begin position="30"/>
        <end position="789"/>
    </location>
</feature>
<feature type="short sequence motif" description="TonB C-terminal box" evidence="13">
    <location>
        <begin position="772"/>
        <end position="789"/>
    </location>
</feature>
<dbReference type="PROSITE" id="PS52016">
    <property type="entry name" value="TONB_DEPENDENT_REC_3"/>
    <property type="match status" value="1"/>
</dbReference>
<evidence type="ECO:0000259" key="16">
    <source>
        <dbReference type="Pfam" id="PF00593"/>
    </source>
</evidence>
<protein>
    <submittedName>
        <fullName evidence="18">TonB-dependent receptor</fullName>
    </submittedName>
</protein>
<evidence type="ECO:0000256" key="3">
    <source>
        <dbReference type="ARBA" id="ARBA00022452"/>
    </source>
</evidence>
<dbReference type="Gene3D" id="2.40.170.20">
    <property type="entry name" value="TonB-dependent receptor, beta-barrel domain"/>
    <property type="match status" value="1"/>
</dbReference>
<dbReference type="RefSeq" id="WP_215352114.1">
    <property type="nucleotide sequence ID" value="NZ_BAAAFE010000008.1"/>
</dbReference>
<dbReference type="EMBL" id="BAAAFE010000008">
    <property type="protein sequence ID" value="GAA0865593.1"/>
    <property type="molecule type" value="Genomic_DNA"/>
</dbReference>
<feature type="domain" description="TonB-dependent receptor-like beta-barrel" evidence="16">
    <location>
        <begin position="252"/>
        <end position="731"/>
    </location>
</feature>
<evidence type="ECO:0000313" key="19">
    <source>
        <dbReference type="Proteomes" id="UP001500738"/>
    </source>
</evidence>
<dbReference type="Proteomes" id="UP001500738">
    <property type="component" value="Unassembled WGS sequence"/>
</dbReference>
<dbReference type="SUPFAM" id="SSF56935">
    <property type="entry name" value="Porins"/>
    <property type="match status" value="1"/>
</dbReference>
<evidence type="ECO:0000256" key="7">
    <source>
        <dbReference type="ARBA" id="ARBA00023004"/>
    </source>
</evidence>
<evidence type="ECO:0000256" key="2">
    <source>
        <dbReference type="ARBA" id="ARBA00022448"/>
    </source>
</evidence>
<dbReference type="PROSITE" id="PS01156">
    <property type="entry name" value="TONB_DEPENDENT_REC_2"/>
    <property type="match status" value="1"/>
</dbReference>
<evidence type="ECO:0000256" key="1">
    <source>
        <dbReference type="ARBA" id="ARBA00004571"/>
    </source>
</evidence>
<dbReference type="InterPro" id="IPR039426">
    <property type="entry name" value="TonB-dep_rcpt-like"/>
</dbReference>
<name>A0ABP3XJ21_9SPHN</name>
<evidence type="ECO:0000256" key="6">
    <source>
        <dbReference type="ARBA" id="ARBA00022729"/>
    </source>
</evidence>
<dbReference type="InterPro" id="IPR010917">
    <property type="entry name" value="TonB_rcpt_CS"/>
</dbReference>
<dbReference type="PANTHER" id="PTHR32552:SF81">
    <property type="entry name" value="TONB-DEPENDENT OUTER MEMBRANE RECEPTOR"/>
    <property type="match status" value="1"/>
</dbReference>
<evidence type="ECO:0000256" key="15">
    <source>
        <dbReference type="SAM" id="SignalP"/>
    </source>
</evidence>
<dbReference type="Pfam" id="PF07715">
    <property type="entry name" value="Plug"/>
    <property type="match status" value="1"/>
</dbReference>
<accession>A0ABP3XJ21</accession>
<evidence type="ECO:0000256" key="11">
    <source>
        <dbReference type="ARBA" id="ARBA00023237"/>
    </source>
</evidence>
<reference evidence="19" key="1">
    <citation type="journal article" date="2019" name="Int. J. Syst. Evol. Microbiol.">
        <title>The Global Catalogue of Microorganisms (GCM) 10K type strain sequencing project: providing services to taxonomists for standard genome sequencing and annotation.</title>
        <authorList>
            <consortium name="The Broad Institute Genomics Platform"/>
            <consortium name="The Broad Institute Genome Sequencing Center for Infectious Disease"/>
            <person name="Wu L."/>
            <person name="Ma J."/>
        </authorList>
    </citation>
    <scope>NUCLEOTIDE SEQUENCE [LARGE SCALE GENOMIC DNA]</scope>
    <source>
        <strain evidence="19">JCM 15910</strain>
    </source>
</reference>
<keyword evidence="19" id="KW-1185">Reference proteome</keyword>
<keyword evidence="11 12" id="KW-0998">Cell outer membrane</keyword>
<keyword evidence="2 12" id="KW-0813">Transport</keyword>
<evidence type="ECO:0000256" key="5">
    <source>
        <dbReference type="ARBA" id="ARBA00022692"/>
    </source>
</evidence>
<keyword evidence="3 12" id="KW-1134">Transmembrane beta strand</keyword>
<keyword evidence="6 15" id="KW-0732">Signal</keyword>